<dbReference type="EMBL" id="RBNI01000312">
    <property type="protein sequence ID" value="RUP51954.1"/>
    <property type="molecule type" value="Genomic_DNA"/>
</dbReference>
<protein>
    <submittedName>
        <fullName evidence="1">Interferon-inducible GTPase-domain-containing protein</fullName>
    </submittedName>
</protein>
<name>A0A433DM59_9FUNG</name>
<dbReference type="OrthoDB" id="422720at2759"/>
<evidence type="ECO:0000313" key="2">
    <source>
        <dbReference type="Proteomes" id="UP000268093"/>
    </source>
</evidence>
<dbReference type="GO" id="GO:0003924">
    <property type="term" value="F:GTPase activity"/>
    <property type="evidence" value="ECO:0007669"/>
    <property type="project" value="TreeGrafter"/>
</dbReference>
<gene>
    <name evidence="1" type="ORF">BC936DRAFT_144213</name>
</gene>
<dbReference type="Gene3D" id="3.40.50.300">
    <property type="entry name" value="P-loop containing nucleotide triphosphate hydrolases"/>
    <property type="match status" value="1"/>
</dbReference>
<dbReference type="PANTHER" id="PTHR32341">
    <property type="entry name" value="INTERFERON-INDUCIBLE GTPASE"/>
    <property type="match status" value="1"/>
</dbReference>
<proteinExistence type="predicted"/>
<dbReference type="Proteomes" id="UP000268093">
    <property type="component" value="Unassembled WGS sequence"/>
</dbReference>
<dbReference type="InterPro" id="IPR027417">
    <property type="entry name" value="P-loop_NTPase"/>
</dbReference>
<keyword evidence="2" id="KW-1185">Reference proteome</keyword>
<dbReference type="SUPFAM" id="SSF52540">
    <property type="entry name" value="P-loop containing nucleoside triphosphate hydrolases"/>
    <property type="match status" value="1"/>
</dbReference>
<comment type="caution">
    <text evidence="1">The sequence shown here is derived from an EMBL/GenBank/DDBJ whole genome shotgun (WGS) entry which is preliminary data.</text>
</comment>
<dbReference type="GO" id="GO:0016020">
    <property type="term" value="C:membrane"/>
    <property type="evidence" value="ECO:0007669"/>
    <property type="project" value="InterPro"/>
</dbReference>
<dbReference type="InterPro" id="IPR007743">
    <property type="entry name" value="Immunity-related_GTPase-like"/>
</dbReference>
<dbReference type="PANTHER" id="PTHR32341:SF17">
    <property type="entry name" value="IRG-TYPE G DOMAIN-CONTAINING PROTEIN"/>
    <property type="match status" value="1"/>
</dbReference>
<dbReference type="Pfam" id="PF05049">
    <property type="entry name" value="IIGP"/>
    <property type="match status" value="1"/>
</dbReference>
<organism evidence="1 2">
    <name type="scientific">Jimgerdemannia flammicorona</name>
    <dbReference type="NCBI Taxonomy" id="994334"/>
    <lineage>
        <taxon>Eukaryota</taxon>
        <taxon>Fungi</taxon>
        <taxon>Fungi incertae sedis</taxon>
        <taxon>Mucoromycota</taxon>
        <taxon>Mucoromycotina</taxon>
        <taxon>Endogonomycetes</taxon>
        <taxon>Endogonales</taxon>
        <taxon>Endogonaceae</taxon>
        <taxon>Jimgerdemannia</taxon>
    </lineage>
</organism>
<reference evidence="1 2" key="1">
    <citation type="journal article" date="2018" name="New Phytol.">
        <title>Phylogenomics of Endogonaceae and evolution of mycorrhizas within Mucoromycota.</title>
        <authorList>
            <person name="Chang Y."/>
            <person name="Desiro A."/>
            <person name="Na H."/>
            <person name="Sandor L."/>
            <person name="Lipzen A."/>
            <person name="Clum A."/>
            <person name="Barry K."/>
            <person name="Grigoriev I.V."/>
            <person name="Martin F.M."/>
            <person name="Stajich J.E."/>
            <person name="Smith M.E."/>
            <person name="Bonito G."/>
            <person name="Spatafora J.W."/>
        </authorList>
    </citation>
    <scope>NUCLEOTIDE SEQUENCE [LARGE SCALE GENOMIC DNA]</scope>
    <source>
        <strain evidence="1 2">GMNB39</strain>
    </source>
</reference>
<evidence type="ECO:0000313" key="1">
    <source>
        <dbReference type="EMBL" id="RUP51954.1"/>
    </source>
</evidence>
<sequence>MGNQQSKQRTLGEKAIVVAKVAGAALSALVASPLVIVASPFFLGPFAFIEKNATGLETAVGLVAGVAAGVCISPFLPIILPIVAATVVLDDIPPRRVVSQEVCEEARKKFGMDCNDNHNIAIVGGSGQGKSSLVNGLMGIYDGADNSAPVGEVETTFDIKFYCHPNLKTVVLWDLPGGGTVRNPGETYFKDKMLFAFDALIVVTSTRFMQIDIDIARQAAEAGVPVFFVRNKADQDIQSKQRKNRRLTWEQAAKELQKEVTVHENVRGQIKEAGLQLEKLFIVSAWSLQELVKLMIEEEEPSTPLKLMDEIPLIRMLTKETIAYRSS</sequence>
<dbReference type="InterPro" id="IPR030385">
    <property type="entry name" value="G_IRG_dom"/>
</dbReference>
<dbReference type="InterPro" id="IPR051515">
    <property type="entry name" value="IRG"/>
</dbReference>
<accession>A0A433DM59</accession>
<dbReference type="GO" id="GO:0005525">
    <property type="term" value="F:GTP binding"/>
    <property type="evidence" value="ECO:0007669"/>
    <property type="project" value="UniProtKB-KW"/>
</dbReference>
<dbReference type="PROSITE" id="PS51716">
    <property type="entry name" value="G_IRG"/>
    <property type="match status" value="1"/>
</dbReference>